<dbReference type="InterPro" id="IPR024655">
    <property type="entry name" value="Asl1_glyco_hydro_catalytic"/>
</dbReference>
<dbReference type="Proteomes" id="UP000682802">
    <property type="component" value="Plasmid p1"/>
</dbReference>
<gene>
    <name evidence="5" type="ORF">KM029_25810</name>
</gene>
<evidence type="ECO:0000259" key="4">
    <source>
        <dbReference type="Pfam" id="PF11790"/>
    </source>
</evidence>
<evidence type="ECO:0000256" key="1">
    <source>
        <dbReference type="ARBA" id="ARBA00022801"/>
    </source>
</evidence>
<dbReference type="SUPFAM" id="SSF51445">
    <property type="entry name" value="(Trans)glycosidases"/>
    <property type="match status" value="1"/>
</dbReference>
<dbReference type="InterPro" id="IPR053183">
    <property type="entry name" value="ASL1"/>
</dbReference>
<dbReference type="InterPro" id="IPR017853">
    <property type="entry name" value="GH"/>
</dbReference>
<geneLocation type="plasmid" evidence="5 6">
    <name>p1</name>
</geneLocation>
<dbReference type="Gene3D" id="3.20.20.80">
    <property type="entry name" value="Glycosidases"/>
    <property type="match status" value="1"/>
</dbReference>
<name>A0ABX8H3J2_9BACT</name>
<evidence type="ECO:0000256" key="2">
    <source>
        <dbReference type="SAM" id="SignalP"/>
    </source>
</evidence>
<dbReference type="SUPFAM" id="SSF49785">
    <property type="entry name" value="Galactose-binding domain-like"/>
    <property type="match status" value="3"/>
</dbReference>
<feature type="domain" description="Asl1-like glycosyl hydrolase catalytic" evidence="4">
    <location>
        <begin position="69"/>
        <end position="288"/>
    </location>
</feature>
<organism evidence="5 6">
    <name type="scientific">Flammeovirga kamogawensis</name>
    <dbReference type="NCBI Taxonomy" id="373891"/>
    <lineage>
        <taxon>Bacteria</taxon>
        <taxon>Pseudomonadati</taxon>
        <taxon>Bacteroidota</taxon>
        <taxon>Cytophagia</taxon>
        <taxon>Cytophagales</taxon>
        <taxon>Flammeovirgaceae</taxon>
        <taxon>Flammeovirga</taxon>
    </lineage>
</organism>
<keyword evidence="6" id="KW-1185">Reference proteome</keyword>
<evidence type="ECO:0000259" key="3">
    <source>
        <dbReference type="Pfam" id="PF02018"/>
    </source>
</evidence>
<dbReference type="PANTHER" id="PTHR34154">
    <property type="entry name" value="ALKALI-SENSITIVE LINKAGE PROTEIN 1"/>
    <property type="match status" value="1"/>
</dbReference>
<dbReference type="Pfam" id="PF11790">
    <property type="entry name" value="Glyco_hydro_cc"/>
    <property type="match status" value="1"/>
</dbReference>
<feature type="signal peptide" evidence="2">
    <location>
        <begin position="1"/>
        <end position="21"/>
    </location>
</feature>
<protein>
    <submittedName>
        <fullName evidence="5">Carbohydrate binding domain-containing protein</fullName>
    </submittedName>
</protein>
<reference evidence="5 6" key="1">
    <citation type="submission" date="2021-05" db="EMBL/GenBank/DDBJ databases">
        <title>Comparative genomic studies on the polysaccharide-degrading batcterial strains of the Flammeovirga genus.</title>
        <authorList>
            <person name="Zewei F."/>
            <person name="Zheng Z."/>
            <person name="Yu L."/>
            <person name="Ruyue G."/>
            <person name="Yanhong M."/>
            <person name="Yuanyuan C."/>
            <person name="Jingyan G."/>
            <person name="Wenjun H."/>
        </authorList>
    </citation>
    <scope>NUCLEOTIDE SEQUENCE [LARGE SCALE GENOMIC DNA]</scope>
    <source>
        <strain evidence="5 6">YS10</strain>
        <plasmid evidence="5 6">p1</plasmid>
    </source>
</reference>
<dbReference type="InterPro" id="IPR008979">
    <property type="entry name" value="Galactose-bd-like_sf"/>
</dbReference>
<dbReference type="PROSITE" id="PS51257">
    <property type="entry name" value="PROKAR_LIPOPROTEIN"/>
    <property type="match status" value="1"/>
</dbReference>
<keyword evidence="5" id="KW-0614">Plasmid</keyword>
<accession>A0ABX8H3J2</accession>
<dbReference type="Gene3D" id="2.60.120.260">
    <property type="entry name" value="Galactose-binding domain-like"/>
    <property type="match status" value="3"/>
</dbReference>
<keyword evidence="1" id="KW-0378">Hydrolase</keyword>
<dbReference type="PANTHER" id="PTHR34154:SF3">
    <property type="entry name" value="ALKALI-SENSITIVE LINKAGE PROTEIN 1"/>
    <property type="match status" value="1"/>
</dbReference>
<proteinExistence type="predicted"/>
<keyword evidence="2" id="KW-0732">Signal</keyword>
<evidence type="ECO:0000313" key="5">
    <source>
        <dbReference type="EMBL" id="QWG10395.1"/>
    </source>
</evidence>
<evidence type="ECO:0000313" key="6">
    <source>
        <dbReference type="Proteomes" id="UP000682802"/>
    </source>
</evidence>
<feature type="chain" id="PRO_5045894979" evidence="2">
    <location>
        <begin position="22"/>
        <end position="793"/>
    </location>
</feature>
<dbReference type="EMBL" id="CP076130">
    <property type="protein sequence ID" value="QWG10395.1"/>
    <property type="molecule type" value="Genomic_DNA"/>
</dbReference>
<dbReference type="Pfam" id="PF02018">
    <property type="entry name" value="CBM_4_9"/>
    <property type="match status" value="2"/>
</dbReference>
<dbReference type="InterPro" id="IPR003305">
    <property type="entry name" value="CenC_carb-bd"/>
</dbReference>
<dbReference type="RefSeq" id="WP_144077293.1">
    <property type="nucleotide sequence ID" value="NZ_CP076130.1"/>
</dbReference>
<feature type="domain" description="CBM-cenC" evidence="3">
    <location>
        <begin position="312"/>
        <end position="442"/>
    </location>
</feature>
<feature type="domain" description="CBM-cenC" evidence="3">
    <location>
        <begin position="645"/>
        <end position="776"/>
    </location>
</feature>
<sequence length="793" mass="87076">MKNRFIKLFTLLVSLSLIIISCDLDDMINNRPVPGEEEVEETISYQKKGFGQTVKSPVWSNCVSLSLPYWHYSWGSEYPEGIPENVEFVPMIWGRSNVEEKVAVLKKLAEEGKITHLLGFNEPDKEDQAHMTVEEAIALWPLLESVGVPLGSPAPAAIGSGWLDDFMAQANAKGLRVDFICMHRYADSIDPLKWMEVFQRTNEQYNLPIWITEMGLADWTATSPETNKRTKEQAHTLMEELLPMMDAADYIQRYAWFDGGRAKNQAALHISAIFEQNSDILTDLGILYAEHDANIKTGGGNSVVPEAGDYGLVIDGGFELRNADGAWGGYDNVFTEETAAKKGLVVGKIQPDKNGDGGSLLQEIEVEPNTTYAFSYSTKWAEKPDGTIKVQVQDRTPDTKPEAGWERLYFEDIATDTEWADTNGTFTTGATTSKVFIIFYKGGTNDNTNAGLTTLYIDEVSLFKTESSEPTPEPNPVPDSKLIVDGGFENMTSGPLSGTETPWYGFDGNIVENIAEAKTGSKYVQLAKDNNKDGAFLNQEITSLNGNKIYTVNLSTKWLTSPSTSGLVKVFDITGGQKVELLSTTYNDATVWTDNTFDFQTTATTTAIRITIIKPGGESENTVLIDDVIMEETGTVDVPPVVIDLVSDGDFEQLTAGALNATSTPWSGYASGSADVITSAIATAYEGEQCGRLKKDDASIIQTITVEEGKTYTFSLYSKWIDGAGKDLKFTIKPSNNNALKYQETIVESTDWSLTTFEYTVPAGHTSITFNIFKGKDTAGGVFLLDNVSVIEK</sequence>